<reference evidence="4 5" key="1">
    <citation type="submission" date="2019-02" db="EMBL/GenBank/DDBJ databases">
        <title>Prokaryotic population dynamics and viral predation in marine succession experiment using metagenomics: the confinement effect.</title>
        <authorList>
            <person name="Haro-Moreno J.M."/>
            <person name="Rodriguez-Valera F."/>
            <person name="Lopez-Perez M."/>
        </authorList>
    </citation>
    <scope>NUCLEOTIDE SEQUENCE [LARGE SCALE GENOMIC DNA]</scope>
    <source>
        <strain evidence="4">MED-G164</strain>
    </source>
</reference>
<dbReference type="CDD" id="cd06558">
    <property type="entry name" value="crotonase-like"/>
    <property type="match status" value="1"/>
</dbReference>
<dbReference type="InterPro" id="IPR001753">
    <property type="entry name" value="Enoyl-CoA_hydra/iso"/>
</dbReference>
<name>A0A520N487_9GAMM</name>
<protein>
    <submittedName>
        <fullName evidence="4">Enoyl-CoA hydratase</fullName>
    </submittedName>
</protein>
<organism evidence="4 5">
    <name type="scientific">SAR86 cluster bacterium</name>
    <dbReference type="NCBI Taxonomy" id="2030880"/>
    <lineage>
        <taxon>Bacteria</taxon>
        <taxon>Pseudomonadati</taxon>
        <taxon>Pseudomonadota</taxon>
        <taxon>Gammaproteobacteria</taxon>
        <taxon>SAR86 cluster</taxon>
    </lineage>
</organism>
<accession>A0A520N487</accession>
<gene>
    <name evidence="4" type="ORF">EVA97_02950</name>
</gene>
<dbReference type="GO" id="GO:0004165">
    <property type="term" value="F:delta(3)-delta(2)-enoyl-CoA isomerase activity"/>
    <property type="evidence" value="ECO:0007669"/>
    <property type="project" value="UniProtKB-ARBA"/>
</dbReference>
<comment type="caution">
    <text evidence="4">The sequence shown here is derived from an EMBL/GenBank/DDBJ whole genome shotgun (WGS) entry which is preliminary data.</text>
</comment>
<evidence type="ECO:0000256" key="1">
    <source>
        <dbReference type="ARBA" id="ARBA00004275"/>
    </source>
</evidence>
<keyword evidence="3" id="KW-0413">Isomerase</keyword>
<evidence type="ECO:0000256" key="2">
    <source>
        <dbReference type="ARBA" id="ARBA00023140"/>
    </source>
</evidence>
<dbReference type="PANTHER" id="PTHR43684">
    <property type="match status" value="1"/>
</dbReference>
<dbReference type="PANTHER" id="PTHR43684:SF1">
    <property type="entry name" value="ENOYL-COA DELTA ISOMERASE 2"/>
    <property type="match status" value="1"/>
</dbReference>
<dbReference type="InterPro" id="IPR029045">
    <property type="entry name" value="ClpP/crotonase-like_dom_sf"/>
</dbReference>
<dbReference type="Proteomes" id="UP000315283">
    <property type="component" value="Unassembled WGS sequence"/>
</dbReference>
<dbReference type="EMBL" id="SHBJ01000016">
    <property type="protein sequence ID" value="RZO28273.1"/>
    <property type="molecule type" value="Genomic_DNA"/>
</dbReference>
<proteinExistence type="predicted"/>
<evidence type="ECO:0000256" key="3">
    <source>
        <dbReference type="ARBA" id="ARBA00023235"/>
    </source>
</evidence>
<sequence>MNLETINLIKKDKIAIIKLDRPKLLNAVNEQLVWDFQKATEDVKNDDDIKVVILTGSGRGFSAGADLSERGASWKGSKDALIRGYKPFFKNIIDMPKPVIGSIAGPAAGIGAAIAMSCDLRIMSDDSYILSVFSNIALVPDGGLSWYLPKYMGFSKAYEYAIEAKKIPADECLKFGIANKVVPLDDLESKTLEWAQTLAKRSSQSLNHTKKLMKESLHVSYWDTFHNEAEIQNELTVSPQNKEAVKAFFEKREPNFD</sequence>
<dbReference type="InterPro" id="IPR051053">
    <property type="entry name" value="ECH/Chromodomain_protein"/>
</dbReference>
<dbReference type="Gene3D" id="3.90.226.10">
    <property type="entry name" value="2-enoyl-CoA Hydratase, Chain A, domain 1"/>
    <property type="match status" value="1"/>
</dbReference>
<comment type="subcellular location">
    <subcellularLocation>
        <location evidence="1">Peroxisome</location>
    </subcellularLocation>
</comment>
<dbReference type="AlphaFoldDB" id="A0A520N487"/>
<evidence type="ECO:0000313" key="4">
    <source>
        <dbReference type="EMBL" id="RZO28273.1"/>
    </source>
</evidence>
<dbReference type="Pfam" id="PF00378">
    <property type="entry name" value="ECH_1"/>
    <property type="match status" value="1"/>
</dbReference>
<evidence type="ECO:0000313" key="5">
    <source>
        <dbReference type="Proteomes" id="UP000315283"/>
    </source>
</evidence>
<keyword evidence="2" id="KW-0576">Peroxisome</keyword>
<dbReference type="SUPFAM" id="SSF52096">
    <property type="entry name" value="ClpP/crotonase"/>
    <property type="match status" value="1"/>
</dbReference>